<evidence type="ECO:0000256" key="11">
    <source>
        <dbReference type="RuleBase" id="RU003357"/>
    </source>
</evidence>
<proteinExistence type="inferred from homology"/>
<evidence type="ECO:0000256" key="6">
    <source>
        <dbReference type="ARBA" id="ARBA00023077"/>
    </source>
</evidence>
<reference evidence="17" key="1">
    <citation type="journal article" date="2019" name="Int. J. Syst. Evol. Microbiol.">
        <title>The Global Catalogue of Microorganisms (GCM) 10K type strain sequencing project: providing services to taxonomists for standard genome sequencing and annotation.</title>
        <authorList>
            <consortium name="The Broad Institute Genomics Platform"/>
            <consortium name="The Broad Institute Genome Sequencing Center for Infectious Disease"/>
            <person name="Wu L."/>
            <person name="Ma J."/>
        </authorList>
    </citation>
    <scope>NUCLEOTIDE SEQUENCE [LARGE SCALE GENOMIC DNA]</scope>
    <source>
        <strain evidence="17">CCUG 52537</strain>
    </source>
</reference>
<feature type="signal peptide" evidence="13">
    <location>
        <begin position="1"/>
        <end position="22"/>
    </location>
</feature>
<dbReference type="InterPro" id="IPR037066">
    <property type="entry name" value="Plug_dom_sf"/>
</dbReference>
<keyword evidence="3 9" id="KW-1134">Transmembrane beta strand</keyword>
<protein>
    <submittedName>
        <fullName evidence="16">TonB-dependent receptor domain-containing protein</fullName>
    </submittedName>
</protein>
<dbReference type="PROSITE" id="PS01156">
    <property type="entry name" value="TONB_DEPENDENT_REC_2"/>
    <property type="match status" value="1"/>
</dbReference>
<evidence type="ECO:0000256" key="3">
    <source>
        <dbReference type="ARBA" id="ARBA00022452"/>
    </source>
</evidence>
<keyword evidence="7 9" id="KW-0472">Membrane</keyword>
<dbReference type="PANTHER" id="PTHR47234">
    <property type="match status" value="1"/>
</dbReference>
<evidence type="ECO:0000313" key="16">
    <source>
        <dbReference type="EMBL" id="MFD0849769.1"/>
    </source>
</evidence>
<dbReference type="Proteomes" id="UP001597124">
    <property type="component" value="Unassembled WGS sequence"/>
</dbReference>
<evidence type="ECO:0000256" key="8">
    <source>
        <dbReference type="ARBA" id="ARBA00023237"/>
    </source>
</evidence>
<feature type="domain" description="TonB-dependent receptor plug" evidence="15">
    <location>
        <begin position="55"/>
        <end position="167"/>
    </location>
</feature>
<dbReference type="InterPro" id="IPR000531">
    <property type="entry name" value="Beta-barrel_TonB"/>
</dbReference>
<dbReference type="Gene3D" id="2.170.130.10">
    <property type="entry name" value="TonB-dependent receptor, plug domain"/>
    <property type="match status" value="1"/>
</dbReference>
<keyword evidence="8 9" id="KW-0998">Cell outer membrane</keyword>
<dbReference type="PANTHER" id="PTHR47234:SF2">
    <property type="entry name" value="TONB-DEPENDENT RECEPTOR"/>
    <property type="match status" value="1"/>
</dbReference>
<dbReference type="SUPFAM" id="SSF56935">
    <property type="entry name" value="Porins"/>
    <property type="match status" value="1"/>
</dbReference>
<evidence type="ECO:0000259" key="15">
    <source>
        <dbReference type="Pfam" id="PF07715"/>
    </source>
</evidence>
<dbReference type="Pfam" id="PF07715">
    <property type="entry name" value="Plug"/>
    <property type="match status" value="1"/>
</dbReference>
<dbReference type="InterPro" id="IPR039426">
    <property type="entry name" value="TonB-dep_rcpt-like"/>
</dbReference>
<feature type="domain" description="TonB-dependent receptor-like beta-barrel" evidence="14">
    <location>
        <begin position="432"/>
        <end position="1020"/>
    </location>
</feature>
<feature type="short sequence motif" description="TonB C-terminal box" evidence="10">
    <location>
        <begin position="1042"/>
        <end position="1059"/>
    </location>
</feature>
<evidence type="ECO:0000256" key="4">
    <source>
        <dbReference type="ARBA" id="ARBA00022692"/>
    </source>
</evidence>
<sequence length="1059" mass="113810">MNSICLRSLLVAASMVSAPALAQELVESAPAETAPVENDLIVVTGSRIHRPNLTSNVPVSSMQVEEVTATGDLSVGDALTELPTIRPTMTNASSGRNLTTAGLSLLDLRGLGTTRTLVLVNGRRHITSQAGTFGVDINTIPTDLIDRIDIVTGGNSAIYGSDAVAGVVNFVLKRDFEGIRLRGQTGLSDENDRGSYSLNLTAGKNFADNRGNIAVNLEYSKQNTLYFTDRDNQTGAFSGRSLFNNTEITGPNLNPSAGPIRTGAEAAIGNGIPDTTFLTGVRNNNISEGGLYTAACPTAAATGESEAAFLARRAAACSGVPNPASSNALAQLGRTYVFMPDGTLVANPCVQDLRQYSATTCIGGYGSTLRRTGLLQPGVERKMGNLVASFEVSPAFRPFIEAKYVSVNALRNGQPSFFNNSFSIDNPFLTDQARAAISSTLAPGQTTFSALRFNVDFGSIGANIERNTYRIVAGFDGTFNDDWQYEVAFNYGRLDTNLKTSGNVLMAQYARSINAVRNGTGTIVCGVNADADTTNDDPACVPVNLFGDGQVSQAALDYFGHTSRRKEKAEQYNATAFISGDTSQWFELPGGPVGFAIGAEYRRETAFSTSDPITQQAGATFFSLGPTFDPPAYVVKEAFGEIRIPLLANMPFVHELSIEASGRVSDYNLGSTGTVFAYNVGGTWAPRSDIRFRAGYSQSVRAPTLGDLFTTASPVQAPLGLADPCGQQNINNNPNRVRNCAAASVPTTQTFAVNGVTTTEPFTNRPVSSINGATSGNPDLQEERSRSLTLGLVAQPEFVPGLSVTVDYYDVKIDNAIAVLGVQTILDLCYDDPTGIDNQYCALINRNPNGTFLGQANVNHAGSTVTLATTGNSFVQQPFNFAKTETSGIDFDVSYRTSISPSVDLSLRAVASYVLKRNNFTNINDPTFSNRQKSELGDPTWRGRLSMTLDFGRWDFGYQLQYIGRQTIATEYETQLSHQGRAPTNPDAFPVIWFPEVFYHSFRLGFDVDERFNLYAGVDNAFDRLPPYNMVTGDQVTPTGSSPYDNIGRYFYIGATAKF</sequence>
<comment type="caution">
    <text evidence="16">The sequence shown here is derived from an EMBL/GenBank/DDBJ whole genome shotgun (WGS) entry which is preliminary data.</text>
</comment>
<dbReference type="Gene3D" id="2.40.170.20">
    <property type="entry name" value="TonB-dependent receptor, beta-barrel domain"/>
    <property type="match status" value="1"/>
</dbReference>
<evidence type="ECO:0000256" key="5">
    <source>
        <dbReference type="ARBA" id="ARBA00022729"/>
    </source>
</evidence>
<name>A0ABW3C864_SPHXN</name>
<evidence type="ECO:0000256" key="10">
    <source>
        <dbReference type="PROSITE-ProRule" id="PRU10144"/>
    </source>
</evidence>
<evidence type="ECO:0000313" key="17">
    <source>
        <dbReference type="Proteomes" id="UP001597124"/>
    </source>
</evidence>
<evidence type="ECO:0000256" key="9">
    <source>
        <dbReference type="PROSITE-ProRule" id="PRU01360"/>
    </source>
</evidence>
<keyword evidence="4 9" id="KW-0812">Transmembrane</keyword>
<feature type="chain" id="PRO_5045693450" evidence="13">
    <location>
        <begin position="23"/>
        <end position="1059"/>
    </location>
</feature>
<feature type="region of interest" description="Disordered" evidence="12">
    <location>
        <begin position="762"/>
        <end position="781"/>
    </location>
</feature>
<dbReference type="Pfam" id="PF00593">
    <property type="entry name" value="TonB_dep_Rec_b-barrel"/>
    <property type="match status" value="1"/>
</dbReference>
<keyword evidence="2 9" id="KW-0813">Transport</keyword>
<keyword evidence="17" id="KW-1185">Reference proteome</keyword>
<dbReference type="InterPro" id="IPR012910">
    <property type="entry name" value="Plug_dom"/>
</dbReference>
<dbReference type="InterPro" id="IPR010917">
    <property type="entry name" value="TonB_rcpt_CS"/>
</dbReference>
<keyword evidence="16" id="KW-0675">Receptor</keyword>
<evidence type="ECO:0000256" key="2">
    <source>
        <dbReference type="ARBA" id="ARBA00022448"/>
    </source>
</evidence>
<comment type="subcellular location">
    <subcellularLocation>
        <location evidence="1 9">Cell outer membrane</location>
        <topology evidence="1 9">Multi-pass membrane protein</topology>
    </subcellularLocation>
</comment>
<feature type="compositionally biased region" description="Polar residues" evidence="12">
    <location>
        <begin position="762"/>
        <end position="778"/>
    </location>
</feature>
<evidence type="ECO:0000256" key="12">
    <source>
        <dbReference type="SAM" id="MobiDB-lite"/>
    </source>
</evidence>
<evidence type="ECO:0000256" key="7">
    <source>
        <dbReference type="ARBA" id="ARBA00023136"/>
    </source>
</evidence>
<dbReference type="InterPro" id="IPR036942">
    <property type="entry name" value="Beta-barrel_TonB_sf"/>
</dbReference>
<comment type="similarity">
    <text evidence="9 11">Belongs to the TonB-dependent receptor family.</text>
</comment>
<accession>A0ABW3C864</accession>
<keyword evidence="5 13" id="KW-0732">Signal</keyword>
<dbReference type="PROSITE" id="PS52016">
    <property type="entry name" value="TONB_DEPENDENT_REC_3"/>
    <property type="match status" value="1"/>
</dbReference>
<keyword evidence="6 11" id="KW-0798">TonB box</keyword>
<dbReference type="EMBL" id="JBHTIK010000012">
    <property type="protein sequence ID" value="MFD0849769.1"/>
    <property type="molecule type" value="Genomic_DNA"/>
</dbReference>
<evidence type="ECO:0000259" key="14">
    <source>
        <dbReference type="Pfam" id="PF00593"/>
    </source>
</evidence>
<evidence type="ECO:0000256" key="13">
    <source>
        <dbReference type="SAM" id="SignalP"/>
    </source>
</evidence>
<dbReference type="RefSeq" id="WP_381492844.1">
    <property type="nucleotide sequence ID" value="NZ_JBHTIK010000012.1"/>
</dbReference>
<gene>
    <name evidence="16" type="ORF">ACFQ00_15650</name>
</gene>
<evidence type="ECO:0000256" key="1">
    <source>
        <dbReference type="ARBA" id="ARBA00004571"/>
    </source>
</evidence>
<organism evidence="16 17">
    <name type="scientific">Sphingosinicella xenopeptidilytica</name>
    <dbReference type="NCBI Taxonomy" id="364098"/>
    <lineage>
        <taxon>Bacteria</taxon>
        <taxon>Pseudomonadati</taxon>
        <taxon>Pseudomonadota</taxon>
        <taxon>Alphaproteobacteria</taxon>
        <taxon>Sphingomonadales</taxon>
        <taxon>Sphingosinicellaceae</taxon>
        <taxon>Sphingosinicella</taxon>
    </lineage>
</organism>